<organism evidence="2 3">
    <name type="scientific">Neptunicella marina</name>
    <dbReference type="NCBI Taxonomy" id="2125989"/>
    <lineage>
        <taxon>Bacteria</taxon>
        <taxon>Pseudomonadati</taxon>
        <taxon>Pseudomonadota</taxon>
        <taxon>Gammaproteobacteria</taxon>
        <taxon>Alteromonadales</taxon>
        <taxon>Alteromonadaceae</taxon>
        <taxon>Neptunicella</taxon>
    </lineage>
</organism>
<protein>
    <submittedName>
        <fullName evidence="2">Uncharacterized protein</fullName>
    </submittedName>
</protein>
<evidence type="ECO:0000313" key="2">
    <source>
        <dbReference type="EMBL" id="MBC3766369.1"/>
    </source>
</evidence>
<dbReference type="Proteomes" id="UP000601768">
    <property type="component" value="Unassembled WGS sequence"/>
</dbReference>
<comment type="caution">
    <text evidence="2">The sequence shown here is derived from an EMBL/GenBank/DDBJ whole genome shotgun (WGS) entry which is preliminary data.</text>
</comment>
<sequence length="147" mass="16735">MKKYLSILFLLLSFNSYANESIFTNIKPLQVMDFLHSGIPNKVPALYVWDKKGQPQYFHSGNGFDKIPKNINLESAIPNTTQSGFIFLKKYLTSNKLWNKNKNNVVFVIFDKSVGNCQSCDTAQNTFSHSNPFSSADYNLIKLVIVQ</sequence>
<feature type="signal peptide" evidence="1">
    <location>
        <begin position="1"/>
        <end position="18"/>
    </location>
</feature>
<dbReference type="EMBL" id="JACNEP010000007">
    <property type="protein sequence ID" value="MBC3766369.1"/>
    <property type="molecule type" value="Genomic_DNA"/>
</dbReference>
<dbReference type="AlphaFoldDB" id="A0A8J6IU99"/>
<feature type="chain" id="PRO_5035220870" evidence="1">
    <location>
        <begin position="19"/>
        <end position="147"/>
    </location>
</feature>
<name>A0A8J6IU99_9ALTE</name>
<gene>
    <name evidence="2" type="ORF">H8B19_10795</name>
</gene>
<proteinExistence type="predicted"/>
<evidence type="ECO:0000256" key="1">
    <source>
        <dbReference type="SAM" id="SignalP"/>
    </source>
</evidence>
<reference evidence="2" key="2">
    <citation type="submission" date="2020-08" db="EMBL/GenBank/DDBJ databases">
        <authorList>
            <person name="Lai Q."/>
        </authorList>
    </citation>
    <scope>NUCLEOTIDE SEQUENCE</scope>
    <source>
        <strain evidence="2">S27-2</strain>
    </source>
</reference>
<keyword evidence="3" id="KW-1185">Reference proteome</keyword>
<reference evidence="2" key="1">
    <citation type="journal article" date="2018" name="Int. J. Syst. Evol. Microbiol.">
        <title>Neptunicella marina gen. nov., sp. nov., isolated from surface seawater.</title>
        <authorList>
            <person name="Liu X."/>
            <person name="Lai Q."/>
            <person name="Du Y."/>
            <person name="Zhang X."/>
            <person name="Liu Z."/>
            <person name="Sun F."/>
            <person name="Shao Z."/>
        </authorList>
    </citation>
    <scope>NUCLEOTIDE SEQUENCE</scope>
    <source>
        <strain evidence="2">S27-2</strain>
    </source>
</reference>
<accession>A0A8J6IU99</accession>
<dbReference type="RefSeq" id="WP_186506892.1">
    <property type="nucleotide sequence ID" value="NZ_JACNEP010000007.1"/>
</dbReference>
<evidence type="ECO:0000313" key="3">
    <source>
        <dbReference type="Proteomes" id="UP000601768"/>
    </source>
</evidence>
<keyword evidence="1" id="KW-0732">Signal</keyword>